<dbReference type="SUPFAM" id="SSF81383">
    <property type="entry name" value="F-box domain"/>
    <property type="match status" value="1"/>
</dbReference>
<proteinExistence type="predicted"/>
<dbReference type="Pfam" id="PF20183">
    <property type="entry name" value="DUF6546"/>
    <property type="match status" value="1"/>
</dbReference>
<dbReference type="InterPro" id="IPR036047">
    <property type="entry name" value="F-box-like_dom_sf"/>
</dbReference>
<dbReference type="AlphaFoldDB" id="A0A9W4U8E2"/>
<feature type="domain" description="DUF6546" evidence="1">
    <location>
        <begin position="272"/>
        <end position="471"/>
    </location>
</feature>
<sequence length="492" mass="56471">MSTTTYSPSMKWGSLPPEIRCMILKALIDEGNAAYCATVCQEWRTAIEKHNFHSLTLTSKDMPIIESIDSHTFSLIRYIWYRIELEEYGCPACDLYESEEELEINKRIVRSSLYEMLDALSKHPLRGHLTLDITIFSPSDLQHHFQYLSFEPATALYSRKQPQPEPRSRSGHGPISVNSLVGPITRLFSTREDYDLDNDRSWSSMPQAPCVTRLLLRRQTRRQWYPINVGDLLNCLPNTDELFYEPWRGWWGFSYPSVKISLRLFLRQMISNIKKLTIFLNSPEPMVSAHMPGIDASWEQGMIINHAPSPDVTEYVAEASLGLQHLSVAFLVDARLFWQNCQQTWTWDQLTTISLTSRDLVPNQAREKISNLFCAAAQTSKKMSKLQIMELWNADSEHAAVFRYKSGKADSSITWKGNWELNFEPRVIEAWKVAEGLGRTEYLSVHEELVELPQLRSQGDAIFGLGLEIEVACAVSVQQMRKEHLPPTLFSS</sequence>
<evidence type="ECO:0000259" key="1">
    <source>
        <dbReference type="Pfam" id="PF20183"/>
    </source>
</evidence>
<protein>
    <recommendedName>
        <fullName evidence="1">DUF6546 domain-containing protein</fullName>
    </recommendedName>
</protein>
<gene>
    <name evidence="2" type="ORF">PDIGIT_LOCUS3336</name>
</gene>
<dbReference type="InterPro" id="IPR046676">
    <property type="entry name" value="DUF6546"/>
</dbReference>
<evidence type="ECO:0000313" key="3">
    <source>
        <dbReference type="Proteomes" id="UP001152607"/>
    </source>
</evidence>
<organism evidence="2 3">
    <name type="scientific">Periconia digitata</name>
    <dbReference type="NCBI Taxonomy" id="1303443"/>
    <lineage>
        <taxon>Eukaryota</taxon>
        <taxon>Fungi</taxon>
        <taxon>Dikarya</taxon>
        <taxon>Ascomycota</taxon>
        <taxon>Pezizomycotina</taxon>
        <taxon>Dothideomycetes</taxon>
        <taxon>Pleosporomycetidae</taxon>
        <taxon>Pleosporales</taxon>
        <taxon>Massarineae</taxon>
        <taxon>Periconiaceae</taxon>
        <taxon>Periconia</taxon>
    </lineage>
</organism>
<keyword evidence="3" id="KW-1185">Reference proteome</keyword>
<name>A0A9W4U8E2_9PLEO</name>
<evidence type="ECO:0000313" key="2">
    <source>
        <dbReference type="EMBL" id="CAI6314209.1"/>
    </source>
</evidence>
<reference evidence="2" key="1">
    <citation type="submission" date="2023-01" db="EMBL/GenBank/DDBJ databases">
        <authorList>
            <person name="Van Ghelder C."/>
            <person name="Rancurel C."/>
        </authorList>
    </citation>
    <scope>NUCLEOTIDE SEQUENCE</scope>
    <source>
        <strain evidence="2">CNCM I-4278</strain>
    </source>
</reference>
<dbReference type="EMBL" id="CAOQHR010000002">
    <property type="protein sequence ID" value="CAI6314209.1"/>
    <property type="molecule type" value="Genomic_DNA"/>
</dbReference>
<accession>A0A9W4U8E2</accession>
<comment type="caution">
    <text evidence="2">The sequence shown here is derived from an EMBL/GenBank/DDBJ whole genome shotgun (WGS) entry which is preliminary data.</text>
</comment>
<dbReference type="Proteomes" id="UP001152607">
    <property type="component" value="Unassembled WGS sequence"/>
</dbReference>
<dbReference type="OrthoDB" id="3728558at2759"/>